<evidence type="ECO:0000256" key="4">
    <source>
        <dbReference type="SAM" id="MobiDB-lite"/>
    </source>
</evidence>
<evidence type="ECO:0000256" key="2">
    <source>
        <dbReference type="ARBA" id="ARBA00022448"/>
    </source>
</evidence>
<feature type="region of interest" description="Disordered" evidence="4">
    <location>
        <begin position="50"/>
        <end position="70"/>
    </location>
</feature>
<protein>
    <submittedName>
        <fullName evidence="5">C4-dicarboxylate ABC transporter</fullName>
    </submittedName>
</protein>
<dbReference type="Proteomes" id="UP000216133">
    <property type="component" value="Unassembled WGS sequence"/>
</dbReference>
<reference evidence="5 6" key="1">
    <citation type="submission" date="2017-07" db="EMBL/GenBank/DDBJ databases">
        <title>Isolation and whole genome analysis of endospore-forming bacteria from heroin.</title>
        <authorList>
            <person name="Kalinowski J."/>
            <person name="Ahrens B."/>
            <person name="Al-Dilaimi A."/>
            <person name="Winkler A."/>
            <person name="Wibberg D."/>
            <person name="Schleenbecker U."/>
            <person name="Ruckert C."/>
            <person name="Wolfel R."/>
            <person name="Grass G."/>
        </authorList>
    </citation>
    <scope>NUCLEOTIDE SEQUENCE [LARGE SCALE GENOMIC DNA]</scope>
    <source>
        <strain evidence="5 6">7523-2</strain>
    </source>
</reference>
<evidence type="ECO:0000256" key="3">
    <source>
        <dbReference type="ARBA" id="ARBA00022729"/>
    </source>
</evidence>
<comment type="similarity">
    <text evidence="1">Belongs to the bacterial solute-binding protein 7 family.</text>
</comment>
<feature type="non-terminal residue" evidence="5">
    <location>
        <position position="1"/>
    </location>
</feature>
<dbReference type="InterPro" id="IPR038404">
    <property type="entry name" value="TRAP_DctP_sf"/>
</dbReference>
<evidence type="ECO:0000313" key="5">
    <source>
        <dbReference type="EMBL" id="PAF11622.1"/>
    </source>
</evidence>
<feature type="compositionally biased region" description="Basic and acidic residues" evidence="4">
    <location>
        <begin position="60"/>
        <end position="70"/>
    </location>
</feature>
<dbReference type="InterPro" id="IPR018389">
    <property type="entry name" value="DctP_fam"/>
</dbReference>
<feature type="non-terminal residue" evidence="5">
    <location>
        <position position="70"/>
    </location>
</feature>
<keyword evidence="3" id="KW-0732">Signal</keyword>
<gene>
    <name evidence="5" type="ORF">CHH61_26325</name>
</gene>
<accession>A0A268QUQ9</accession>
<dbReference type="GO" id="GO:0055085">
    <property type="term" value="P:transmembrane transport"/>
    <property type="evidence" value="ECO:0007669"/>
    <property type="project" value="InterPro"/>
</dbReference>
<evidence type="ECO:0000256" key="1">
    <source>
        <dbReference type="ARBA" id="ARBA00009023"/>
    </source>
</evidence>
<sequence length="70" mass="7661">QWGVLDLPFAFPSREAALEGLNGDIGERLLDSLQGDGIKGLAHWPNGFKQITSNKGPIQKPEDLKGQSFR</sequence>
<dbReference type="EMBL" id="NPBS01000970">
    <property type="protein sequence ID" value="PAF11622.1"/>
    <property type="molecule type" value="Genomic_DNA"/>
</dbReference>
<keyword evidence="2" id="KW-0813">Transport</keyword>
<dbReference type="Gene3D" id="3.40.190.170">
    <property type="entry name" value="Bacterial extracellular solute-binding protein, family 7"/>
    <property type="match status" value="1"/>
</dbReference>
<name>A0A268QUQ9_SHOCL</name>
<dbReference type="PANTHER" id="PTHR33376">
    <property type="match status" value="1"/>
</dbReference>
<proteinExistence type="inferred from homology"/>
<comment type="caution">
    <text evidence="5">The sequence shown here is derived from an EMBL/GenBank/DDBJ whole genome shotgun (WGS) entry which is preliminary data.</text>
</comment>
<dbReference type="AlphaFoldDB" id="A0A268QUQ9"/>
<dbReference type="PANTHER" id="PTHR33376:SF7">
    <property type="entry name" value="C4-DICARBOXYLATE-BINDING PROTEIN DCTB"/>
    <property type="match status" value="1"/>
</dbReference>
<dbReference type="Pfam" id="PF03480">
    <property type="entry name" value="DctP"/>
    <property type="match status" value="1"/>
</dbReference>
<organism evidence="5 6">
    <name type="scientific">Shouchella clausii</name>
    <name type="common">Alkalihalobacillus clausii</name>
    <dbReference type="NCBI Taxonomy" id="79880"/>
    <lineage>
        <taxon>Bacteria</taxon>
        <taxon>Bacillati</taxon>
        <taxon>Bacillota</taxon>
        <taxon>Bacilli</taxon>
        <taxon>Bacillales</taxon>
        <taxon>Bacillaceae</taxon>
        <taxon>Shouchella</taxon>
    </lineage>
</organism>
<evidence type="ECO:0000313" key="6">
    <source>
        <dbReference type="Proteomes" id="UP000216133"/>
    </source>
</evidence>